<evidence type="ECO:0000256" key="2">
    <source>
        <dbReference type="ARBA" id="ARBA00007025"/>
    </source>
</evidence>
<keyword evidence="5" id="KW-0067">ATP-binding</keyword>
<dbReference type="WBParaSite" id="OFLC_0000860101-mRNA-1">
    <property type="protein sequence ID" value="OFLC_0000860101-mRNA-1"/>
    <property type="gene ID" value="OFLC_0000860101"/>
</dbReference>
<dbReference type="GO" id="GO:0005524">
    <property type="term" value="F:ATP binding"/>
    <property type="evidence" value="ECO:0007669"/>
    <property type="project" value="UniProtKB-KW"/>
</dbReference>
<keyword evidence="4" id="KW-0378">Hydrolase</keyword>
<evidence type="ECO:0000256" key="6">
    <source>
        <dbReference type="ARBA" id="ARBA00023125"/>
    </source>
</evidence>
<dbReference type="InterPro" id="IPR038718">
    <property type="entry name" value="SNF2-like_sf"/>
</dbReference>
<organism evidence="11">
    <name type="scientific">Onchocerca flexuosa</name>
    <dbReference type="NCBI Taxonomy" id="387005"/>
    <lineage>
        <taxon>Eukaryota</taxon>
        <taxon>Metazoa</taxon>
        <taxon>Ecdysozoa</taxon>
        <taxon>Nematoda</taxon>
        <taxon>Chromadorea</taxon>
        <taxon>Rhabditida</taxon>
        <taxon>Spirurina</taxon>
        <taxon>Spiruromorpha</taxon>
        <taxon>Filarioidea</taxon>
        <taxon>Onchocercidae</taxon>
        <taxon>Onchocerca</taxon>
    </lineage>
</organism>
<dbReference type="GO" id="GO:0016887">
    <property type="term" value="F:ATP hydrolysis activity"/>
    <property type="evidence" value="ECO:0007669"/>
    <property type="project" value="InterPro"/>
</dbReference>
<keyword evidence="10" id="KW-1185">Reference proteome</keyword>
<evidence type="ECO:0000256" key="7">
    <source>
        <dbReference type="ARBA" id="ARBA00023242"/>
    </source>
</evidence>
<dbReference type="InterPro" id="IPR044574">
    <property type="entry name" value="ARIP4-like"/>
</dbReference>
<accession>A0A183HM90</accession>
<dbReference type="GO" id="GO:0004386">
    <property type="term" value="F:helicase activity"/>
    <property type="evidence" value="ECO:0007669"/>
    <property type="project" value="UniProtKB-KW"/>
</dbReference>
<feature type="domain" description="Helicase ATP-binding" evidence="8">
    <location>
        <begin position="1"/>
        <end position="175"/>
    </location>
</feature>
<dbReference type="InterPro" id="IPR027417">
    <property type="entry name" value="P-loop_NTPase"/>
</dbReference>
<evidence type="ECO:0000256" key="3">
    <source>
        <dbReference type="ARBA" id="ARBA00022741"/>
    </source>
</evidence>
<gene>
    <name evidence="9" type="ORF">OFLC_LOCUS8602</name>
</gene>
<evidence type="ECO:0000256" key="1">
    <source>
        <dbReference type="ARBA" id="ARBA00004123"/>
    </source>
</evidence>
<evidence type="ECO:0000259" key="8">
    <source>
        <dbReference type="PROSITE" id="PS51192"/>
    </source>
</evidence>
<dbReference type="SUPFAM" id="SSF52540">
    <property type="entry name" value="P-loop containing nucleoside triphosphate hydrolases"/>
    <property type="match status" value="1"/>
</dbReference>
<dbReference type="Proteomes" id="UP000267606">
    <property type="component" value="Unassembled WGS sequence"/>
</dbReference>
<keyword evidence="7" id="KW-0539">Nucleus</keyword>
<reference evidence="9 10" key="2">
    <citation type="submission" date="2018-11" db="EMBL/GenBank/DDBJ databases">
        <authorList>
            <consortium name="Pathogen Informatics"/>
        </authorList>
    </citation>
    <scope>NUCLEOTIDE SEQUENCE [LARGE SCALE GENOMIC DNA]</scope>
</reference>
<evidence type="ECO:0000313" key="9">
    <source>
        <dbReference type="EMBL" id="VDO56459.1"/>
    </source>
</evidence>
<evidence type="ECO:0000313" key="10">
    <source>
        <dbReference type="Proteomes" id="UP000267606"/>
    </source>
</evidence>
<dbReference type="InterPro" id="IPR000330">
    <property type="entry name" value="SNF2_N"/>
</dbReference>
<comment type="similarity">
    <text evidence="2">Belongs to the SNF2/RAD54 helicase family.</text>
</comment>
<dbReference type="PANTHER" id="PTHR45797:SF3">
    <property type="entry name" value="TRANSCRIPTIONAL REGULATOR ATRX HOMOLOG"/>
    <property type="match status" value="1"/>
</dbReference>
<name>A0A183HM90_9BILA</name>
<dbReference type="GO" id="GO:0005634">
    <property type="term" value="C:nucleus"/>
    <property type="evidence" value="ECO:0007669"/>
    <property type="project" value="UniProtKB-SubCell"/>
</dbReference>
<comment type="subcellular location">
    <subcellularLocation>
        <location evidence="1">Nucleus</location>
    </subcellularLocation>
</comment>
<keyword evidence="3" id="KW-0547">Nucleotide-binding</keyword>
<evidence type="ECO:0000256" key="5">
    <source>
        <dbReference type="ARBA" id="ARBA00022840"/>
    </source>
</evidence>
<dbReference type="Pfam" id="PF00176">
    <property type="entry name" value="SNF2-rel_dom"/>
    <property type="match status" value="1"/>
</dbReference>
<protein>
    <submittedName>
        <fullName evidence="11">Helicase ATP-binding domain-containing protein</fullName>
    </submittedName>
</protein>
<dbReference type="STRING" id="387005.A0A183HM90"/>
<dbReference type="GO" id="GO:0003677">
    <property type="term" value="F:DNA binding"/>
    <property type="evidence" value="ECO:0007669"/>
    <property type="project" value="UniProtKB-KW"/>
</dbReference>
<keyword evidence="4" id="KW-0347">Helicase</keyword>
<reference evidence="11" key="1">
    <citation type="submission" date="2016-06" db="UniProtKB">
        <authorList>
            <consortium name="WormBaseParasite"/>
        </authorList>
    </citation>
    <scope>IDENTIFICATION</scope>
</reference>
<dbReference type="EMBL" id="UZAJ01009868">
    <property type="protein sequence ID" value="VDO56459.1"/>
    <property type="molecule type" value="Genomic_DNA"/>
</dbReference>
<evidence type="ECO:0000313" key="11">
    <source>
        <dbReference type="WBParaSite" id="OFLC_0000860101-mRNA-1"/>
    </source>
</evidence>
<sequence length="175" mass="20669">MMHPKLRDHLKRILIIVPKNVVLNWYNEFEKWLDNENIDRDLATINIMELDSLKDYNSRRLALQNWFENDEPSVMIIGYDMFRILTQGDNDKGKKRIDGMKKTAKNKKLTKMQPDFRKFLQNPGPDLIICDEAHKLKNDDSALAKTMLKIRTKRRLCLTGTPLQNNLMECKFTKC</sequence>
<dbReference type="InterPro" id="IPR014001">
    <property type="entry name" value="Helicase_ATP-bd"/>
</dbReference>
<proteinExistence type="inferred from homology"/>
<dbReference type="PROSITE" id="PS51192">
    <property type="entry name" value="HELICASE_ATP_BIND_1"/>
    <property type="match status" value="1"/>
</dbReference>
<keyword evidence="6" id="KW-0238">DNA-binding</keyword>
<dbReference type="PANTHER" id="PTHR45797">
    <property type="entry name" value="RAD54-LIKE"/>
    <property type="match status" value="1"/>
</dbReference>
<dbReference type="Gene3D" id="3.40.50.10810">
    <property type="entry name" value="Tandem AAA-ATPase domain"/>
    <property type="match status" value="1"/>
</dbReference>
<evidence type="ECO:0000256" key="4">
    <source>
        <dbReference type="ARBA" id="ARBA00022806"/>
    </source>
</evidence>
<dbReference type="AlphaFoldDB" id="A0A183HM90"/>